<reference evidence="8 9" key="1">
    <citation type="submission" date="2018-03" db="EMBL/GenBank/DDBJ databases">
        <title>Genome sequence of Clostridium luticellarii DSM 29923.</title>
        <authorList>
            <person name="Poehlein A."/>
            <person name="Daniel R."/>
        </authorList>
    </citation>
    <scope>NUCLEOTIDE SEQUENCE [LARGE SCALE GENOMIC DNA]</scope>
    <source>
        <strain evidence="8 9">DSM 29923</strain>
    </source>
</reference>
<dbReference type="Pfam" id="PF02588">
    <property type="entry name" value="YitT_membrane"/>
    <property type="match status" value="1"/>
</dbReference>
<dbReference type="PANTHER" id="PTHR33545:SF9">
    <property type="entry name" value="UPF0750 MEMBRANE PROTEIN YITE"/>
    <property type="match status" value="1"/>
</dbReference>
<evidence type="ECO:0000313" key="8">
    <source>
        <dbReference type="EMBL" id="PRR80935.1"/>
    </source>
</evidence>
<feature type="transmembrane region" description="Helical" evidence="6">
    <location>
        <begin position="48"/>
        <end position="68"/>
    </location>
</feature>
<protein>
    <recommendedName>
        <fullName evidence="7">DUF2179 domain-containing protein</fullName>
    </recommendedName>
</protein>
<dbReference type="OrthoDB" id="3180973at2"/>
<dbReference type="Proteomes" id="UP000237798">
    <property type="component" value="Unassembled WGS sequence"/>
</dbReference>
<evidence type="ECO:0000256" key="2">
    <source>
        <dbReference type="ARBA" id="ARBA00022475"/>
    </source>
</evidence>
<dbReference type="GO" id="GO:0005886">
    <property type="term" value="C:plasma membrane"/>
    <property type="evidence" value="ECO:0007669"/>
    <property type="project" value="UniProtKB-SubCell"/>
</dbReference>
<organism evidence="8 9">
    <name type="scientific">Clostridium luticellarii</name>
    <dbReference type="NCBI Taxonomy" id="1691940"/>
    <lineage>
        <taxon>Bacteria</taxon>
        <taxon>Bacillati</taxon>
        <taxon>Bacillota</taxon>
        <taxon>Clostridia</taxon>
        <taxon>Eubacteriales</taxon>
        <taxon>Clostridiaceae</taxon>
        <taxon>Clostridium</taxon>
    </lineage>
</organism>
<keyword evidence="9" id="KW-1185">Reference proteome</keyword>
<dbReference type="CDD" id="cd16380">
    <property type="entry name" value="YitT_C"/>
    <property type="match status" value="1"/>
</dbReference>
<evidence type="ECO:0000256" key="4">
    <source>
        <dbReference type="ARBA" id="ARBA00022989"/>
    </source>
</evidence>
<feature type="transmembrane region" description="Helical" evidence="6">
    <location>
        <begin position="7"/>
        <end position="28"/>
    </location>
</feature>
<feature type="domain" description="DUF2179" evidence="7">
    <location>
        <begin position="219"/>
        <end position="270"/>
    </location>
</feature>
<proteinExistence type="predicted"/>
<evidence type="ECO:0000256" key="6">
    <source>
        <dbReference type="SAM" id="Phobius"/>
    </source>
</evidence>
<dbReference type="InterPro" id="IPR003740">
    <property type="entry name" value="YitT"/>
</dbReference>
<sequence length="276" mass="30030">MKKSICNFIVILFGLFLFSFALNVFLAPHKIVPGGVSGLAIVLESVTHIKKSIIMGIFNIPIFILGLLTLGKKFVLNTVLGAFLVPIFVELTSNIAPFTEDILLSSLLGGVLTGIAVGMLLSRQSSVGGTDTIAKIISKYTHGPVGKIMMGLDLSIVMLTCFVFGIEKALYGVVTVYLIGKVVDIYIRGFTDSKSVFIISDKIEEINDLILTRLHGKTTKIEARGGYTDDKRHILMCLVANTELIKLKKIVREVDINALVLIQNSYEVYGKGFGAT</sequence>
<dbReference type="InterPro" id="IPR051461">
    <property type="entry name" value="UPF0750_membrane"/>
</dbReference>
<dbReference type="AlphaFoldDB" id="A0A2T0BAR1"/>
<dbReference type="Gene3D" id="3.30.70.120">
    <property type="match status" value="1"/>
</dbReference>
<dbReference type="InterPro" id="IPR015867">
    <property type="entry name" value="N-reg_PII/ATP_PRibTrfase_C"/>
</dbReference>
<keyword evidence="3 6" id="KW-0812">Transmembrane</keyword>
<dbReference type="RefSeq" id="WP_158255938.1">
    <property type="nucleotide sequence ID" value="NZ_JALCPJ010000065.1"/>
</dbReference>
<evidence type="ECO:0000313" key="9">
    <source>
        <dbReference type="Proteomes" id="UP000237798"/>
    </source>
</evidence>
<dbReference type="InterPro" id="IPR019264">
    <property type="entry name" value="DUF2179"/>
</dbReference>
<dbReference type="PIRSF" id="PIRSF006483">
    <property type="entry name" value="Membrane_protein_YitT"/>
    <property type="match status" value="1"/>
</dbReference>
<evidence type="ECO:0000256" key="1">
    <source>
        <dbReference type="ARBA" id="ARBA00004651"/>
    </source>
</evidence>
<comment type="subcellular location">
    <subcellularLocation>
        <location evidence="1">Cell membrane</location>
        <topology evidence="1">Multi-pass membrane protein</topology>
    </subcellularLocation>
</comment>
<accession>A0A2T0BAR1</accession>
<keyword evidence="4 6" id="KW-1133">Transmembrane helix</keyword>
<evidence type="ECO:0000259" key="7">
    <source>
        <dbReference type="Pfam" id="PF10035"/>
    </source>
</evidence>
<feature type="transmembrane region" description="Helical" evidence="6">
    <location>
        <begin position="102"/>
        <end position="121"/>
    </location>
</feature>
<name>A0A2T0BAR1_9CLOT</name>
<dbReference type="Pfam" id="PF10035">
    <property type="entry name" value="DUF2179"/>
    <property type="match status" value="1"/>
</dbReference>
<evidence type="ECO:0000256" key="5">
    <source>
        <dbReference type="ARBA" id="ARBA00023136"/>
    </source>
</evidence>
<dbReference type="PANTHER" id="PTHR33545">
    <property type="entry name" value="UPF0750 MEMBRANE PROTEIN YITT-RELATED"/>
    <property type="match status" value="1"/>
</dbReference>
<feature type="transmembrane region" description="Helical" evidence="6">
    <location>
        <begin position="156"/>
        <end position="179"/>
    </location>
</feature>
<gene>
    <name evidence="8" type="ORF">CLLU_32650</name>
</gene>
<dbReference type="EMBL" id="PVXP01000080">
    <property type="protein sequence ID" value="PRR80935.1"/>
    <property type="molecule type" value="Genomic_DNA"/>
</dbReference>
<comment type="caution">
    <text evidence="8">The sequence shown here is derived from an EMBL/GenBank/DDBJ whole genome shotgun (WGS) entry which is preliminary data.</text>
</comment>
<keyword evidence="5 6" id="KW-0472">Membrane</keyword>
<evidence type="ECO:0000256" key="3">
    <source>
        <dbReference type="ARBA" id="ARBA00022692"/>
    </source>
</evidence>
<keyword evidence="2" id="KW-1003">Cell membrane</keyword>